<feature type="domain" description="K+ potassium transporter C-terminal" evidence="15">
    <location>
        <begin position="482"/>
        <end position="630"/>
    </location>
</feature>
<reference evidence="16 17" key="1">
    <citation type="submission" date="2017-08" db="EMBL/GenBank/DDBJ databases">
        <title>Infants hospitalized years apart are colonized by the same room-sourced microbial strains.</title>
        <authorList>
            <person name="Brooks B."/>
            <person name="Olm M.R."/>
            <person name="Firek B.A."/>
            <person name="Baker R."/>
            <person name="Thomas B.C."/>
            <person name="Morowitz M.J."/>
            <person name="Banfield J.F."/>
        </authorList>
    </citation>
    <scope>NUCLEOTIDE SEQUENCE [LARGE SCALE GENOMIC DNA]</scope>
    <source>
        <strain evidence="16">S2_005_002_R2_34</strain>
    </source>
</reference>
<comment type="caution">
    <text evidence="16">The sequence shown here is derived from an EMBL/GenBank/DDBJ whole genome shotgun (WGS) entry which is preliminary data.</text>
</comment>
<feature type="domain" description="K+ potassium transporter integral membrane" evidence="14">
    <location>
        <begin position="22"/>
        <end position="470"/>
    </location>
</feature>
<feature type="transmembrane region" description="Helical" evidence="13">
    <location>
        <begin position="216"/>
        <end position="241"/>
    </location>
</feature>
<comment type="catalytic activity">
    <reaction evidence="13">
        <text>K(+)(in) + H(+)(in) = K(+)(out) + H(+)(out)</text>
        <dbReference type="Rhea" id="RHEA:28490"/>
        <dbReference type="ChEBI" id="CHEBI:15378"/>
        <dbReference type="ChEBI" id="CHEBI:29103"/>
    </reaction>
</comment>
<dbReference type="PANTHER" id="PTHR30540:SF79">
    <property type="entry name" value="LOW AFFINITY POTASSIUM TRANSPORT SYSTEM PROTEIN KUP"/>
    <property type="match status" value="1"/>
</dbReference>
<dbReference type="GO" id="GO:0005886">
    <property type="term" value="C:plasma membrane"/>
    <property type="evidence" value="ECO:0007669"/>
    <property type="project" value="UniProtKB-SubCell"/>
</dbReference>
<evidence type="ECO:0000256" key="13">
    <source>
        <dbReference type="HAMAP-Rule" id="MF_01522"/>
    </source>
</evidence>
<evidence type="ECO:0000256" key="7">
    <source>
        <dbReference type="ARBA" id="ARBA00022692"/>
    </source>
</evidence>
<keyword evidence="5" id="KW-0997">Cell inner membrane</keyword>
<dbReference type="GO" id="GO:0015293">
    <property type="term" value="F:symporter activity"/>
    <property type="evidence" value="ECO:0007669"/>
    <property type="project" value="UniProtKB-UniRule"/>
</dbReference>
<gene>
    <name evidence="16" type="primary">trkD</name>
    <name evidence="13" type="synonym">kup</name>
    <name evidence="16" type="ORF">DI556_16455</name>
</gene>
<dbReference type="InterPro" id="IPR003855">
    <property type="entry name" value="K+_transporter"/>
</dbReference>
<sequence>MTTAQVAQEDPAHPRSHFWKLVLGSIGVVYGDIGTSPLYALREGLNTAARDGLTEPEVVGIVSIVIWTLVLIVSFKYVVLILRADNRGEGGTLSLLALAQRALGRRTGTLMALGVLGTALFYGDAVITPAISVLSAVEGVELIQPGFEPYVLPITILILVGIFAVQSQGTETVSRFFGPITAVWFVTIGALGLFHIGDNPAIFRAFNPVHAGEFIVTHGLGALPVMGSVFLAVTGAEALYADMGHFGRGPIRVAWTGLVFPSLALNYLGQGSLVLADPAALANPFFLMAPVWGLPALVLLATVATIIASQAVITGAFSITHQAVQLGLLPRLEARHTSEKEVGQIYMPRVNWTLLAGVLILVLSFGDSASLASAYGIAVTGTMVITSLMAIVVFRRVWNWPTIAVAAVVAPLLAIETLFLGANLIKVHDGGYVPLIVAGIVCLLIWTWVRGTGIVQRKARTDAVTLASLIGMLRKPKLARAPGTAVFLTSDPDIAPSALMHNLKHNYVLHERNLIVKVSVATTPTVPESERVVVEHLDETFTRVTLTFGYVEQPNVPKALALAKKHGVKFDIMSTSFFLNRRSFKPSHHSGMPLWQDRLFIAMTKAASDATGFYRLPSNRVLELGQQFVI</sequence>
<organism evidence="16 17">
    <name type="scientific">Rhodovulum sulfidophilum</name>
    <name type="common">Rhodobacter sulfidophilus</name>
    <dbReference type="NCBI Taxonomy" id="35806"/>
    <lineage>
        <taxon>Bacteria</taxon>
        <taxon>Pseudomonadati</taxon>
        <taxon>Pseudomonadota</taxon>
        <taxon>Alphaproteobacteria</taxon>
        <taxon>Rhodobacterales</taxon>
        <taxon>Paracoccaceae</taxon>
        <taxon>Rhodovulum</taxon>
    </lineage>
</organism>
<feature type="transmembrane region" description="Helical" evidence="13">
    <location>
        <begin position="350"/>
        <end position="366"/>
    </location>
</feature>
<feature type="transmembrane region" description="Helical" evidence="13">
    <location>
        <begin position="403"/>
        <end position="425"/>
    </location>
</feature>
<feature type="transmembrane region" description="Helical" evidence="13">
    <location>
        <begin position="431"/>
        <end position="449"/>
    </location>
</feature>
<evidence type="ECO:0000256" key="12">
    <source>
        <dbReference type="ARBA" id="ARBA00023136"/>
    </source>
</evidence>
<dbReference type="EMBL" id="QFPW01000015">
    <property type="protein sequence ID" value="PZQ47803.1"/>
    <property type="molecule type" value="Genomic_DNA"/>
</dbReference>
<feature type="transmembrane region" description="Helical" evidence="13">
    <location>
        <begin position="372"/>
        <end position="394"/>
    </location>
</feature>
<feature type="transmembrane region" description="Helical" evidence="13">
    <location>
        <begin position="177"/>
        <end position="196"/>
    </location>
</feature>
<dbReference type="AlphaFoldDB" id="A0A2W5PZ77"/>
<keyword evidence="6 13" id="KW-0633">Potassium transport</keyword>
<dbReference type="GO" id="GO:0015079">
    <property type="term" value="F:potassium ion transmembrane transporter activity"/>
    <property type="evidence" value="ECO:0007669"/>
    <property type="project" value="UniProtKB-UniRule"/>
</dbReference>
<proteinExistence type="inferred from homology"/>
<feature type="transmembrane region" description="Helical" evidence="13">
    <location>
        <begin position="149"/>
        <end position="165"/>
    </location>
</feature>
<comment type="similarity">
    <text evidence="2 13">Belongs to the HAK/KUP transporter (TC 2.A.72) family.</text>
</comment>
<keyword evidence="4 13" id="KW-1003">Cell membrane</keyword>
<keyword evidence="7 13" id="KW-0812">Transmembrane</keyword>
<evidence type="ECO:0000256" key="1">
    <source>
        <dbReference type="ARBA" id="ARBA00004141"/>
    </source>
</evidence>
<evidence type="ECO:0000256" key="11">
    <source>
        <dbReference type="ARBA" id="ARBA00023065"/>
    </source>
</evidence>
<feature type="transmembrane region" description="Helical" evidence="13">
    <location>
        <begin position="296"/>
        <end position="329"/>
    </location>
</feature>
<feature type="transmembrane region" description="Helical" evidence="13">
    <location>
        <begin position="110"/>
        <end position="137"/>
    </location>
</feature>
<evidence type="ECO:0000259" key="14">
    <source>
        <dbReference type="Pfam" id="PF02705"/>
    </source>
</evidence>
<keyword evidence="10 13" id="KW-1133">Transmembrane helix</keyword>
<dbReference type="InterPro" id="IPR053952">
    <property type="entry name" value="K_trans_C"/>
</dbReference>
<evidence type="ECO:0000256" key="2">
    <source>
        <dbReference type="ARBA" id="ARBA00007019"/>
    </source>
</evidence>
<keyword evidence="11 13" id="KW-0406">Ion transport</keyword>
<dbReference type="HAMAP" id="MF_01522">
    <property type="entry name" value="Kup"/>
    <property type="match status" value="1"/>
</dbReference>
<dbReference type="InterPro" id="IPR053951">
    <property type="entry name" value="K_trans_N"/>
</dbReference>
<evidence type="ECO:0000256" key="9">
    <source>
        <dbReference type="ARBA" id="ARBA00022958"/>
    </source>
</evidence>
<keyword evidence="3 13" id="KW-0813">Transport</keyword>
<feature type="transmembrane region" description="Helical" evidence="13">
    <location>
        <begin position="253"/>
        <end position="276"/>
    </location>
</feature>
<feature type="transmembrane region" description="Helical" evidence="13">
    <location>
        <begin position="61"/>
        <end position="82"/>
    </location>
</feature>
<evidence type="ECO:0000313" key="16">
    <source>
        <dbReference type="EMBL" id="PZQ47803.1"/>
    </source>
</evidence>
<keyword evidence="12 13" id="KW-0472">Membrane</keyword>
<name>A0A2W5PZ77_RHOSU</name>
<evidence type="ECO:0000256" key="10">
    <source>
        <dbReference type="ARBA" id="ARBA00022989"/>
    </source>
</evidence>
<evidence type="ECO:0000256" key="6">
    <source>
        <dbReference type="ARBA" id="ARBA00022538"/>
    </source>
</evidence>
<evidence type="ECO:0000256" key="4">
    <source>
        <dbReference type="ARBA" id="ARBA00022475"/>
    </source>
</evidence>
<keyword evidence="8 13" id="KW-0769">Symport</keyword>
<evidence type="ECO:0000313" key="17">
    <source>
        <dbReference type="Proteomes" id="UP000249185"/>
    </source>
</evidence>
<comment type="subcellular location">
    <subcellularLocation>
        <location evidence="13">Cell membrane</location>
        <topology evidence="13">Multi-pass membrane protein</topology>
    </subcellularLocation>
    <subcellularLocation>
        <location evidence="1">Membrane</location>
        <topology evidence="1">Multi-pass membrane protein</topology>
    </subcellularLocation>
</comment>
<keyword evidence="9 13" id="KW-0630">Potassium</keyword>
<evidence type="ECO:0000259" key="15">
    <source>
        <dbReference type="Pfam" id="PF22776"/>
    </source>
</evidence>
<evidence type="ECO:0000256" key="8">
    <source>
        <dbReference type="ARBA" id="ARBA00022847"/>
    </source>
</evidence>
<accession>A0A2W5PZ77</accession>
<dbReference type="Proteomes" id="UP000249185">
    <property type="component" value="Unassembled WGS sequence"/>
</dbReference>
<evidence type="ECO:0000256" key="3">
    <source>
        <dbReference type="ARBA" id="ARBA00022448"/>
    </source>
</evidence>
<dbReference type="InterPro" id="IPR023051">
    <property type="entry name" value="Kup"/>
</dbReference>
<feature type="transmembrane region" description="Helical" evidence="13">
    <location>
        <begin position="21"/>
        <end position="41"/>
    </location>
</feature>
<comment type="function">
    <text evidence="13">Transport of potassium into the cell. Likely operates as a K(+):H(+) symporter.</text>
</comment>
<dbReference type="Pfam" id="PF22776">
    <property type="entry name" value="K_trans_C"/>
    <property type="match status" value="1"/>
</dbReference>
<evidence type="ECO:0000256" key="5">
    <source>
        <dbReference type="ARBA" id="ARBA00022519"/>
    </source>
</evidence>
<dbReference type="PANTHER" id="PTHR30540">
    <property type="entry name" value="OSMOTIC STRESS POTASSIUM TRANSPORTER"/>
    <property type="match status" value="1"/>
</dbReference>
<protein>
    <recommendedName>
        <fullName evidence="13">Probable potassium transport system protein Kup</fullName>
    </recommendedName>
</protein>
<dbReference type="Pfam" id="PF02705">
    <property type="entry name" value="K_trans"/>
    <property type="match status" value="1"/>
</dbReference>